<dbReference type="OrthoDB" id="9802919at2"/>
<evidence type="ECO:0000313" key="10">
    <source>
        <dbReference type="Proteomes" id="UP000191055"/>
    </source>
</evidence>
<gene>
    <name evidence="9" type="ORF">SAMN03080601_02089</name>
</gene>
<evidence type="ECO:0000256" key="6">
    <source>
        <dbReference type="ARBA" id="ARBA00029906"/>
    </source>
</evidence>
<comment type="catalytic activity">
    <reaction evidence="1">
        <text>Cleavage of hydrophobic, N-terminal signal or leader sequences from secreted and periplasmic proteins.</text>
        <dbReference type="EC" id="3.4.21.89"/>
    </reaction>
</comment>
<dbReference type="STRING" id="889453.SAMN03080601_02089"/>
<dbReference type="CDD" id="cd06530">
    <property type="entry name" value="S26_SPase_I"/>
    <property type="match status" value="2"/>
</dbReference>
<keyword evidence="5" id="KW-0378">Hydrolase</keyword>
<evidence type="ECO:0000256" key="7">
    <source>
        <dbReference type="PIRSR" id="PIRSR600223-1"/>
    </source>
</evidence>
<dbReference type="GO" id="GO:0009003">
    <property type="term" value="F:signal peptidase activity"/>
    <property type="evidence" value="ECO:0007669"/>
    <property type="project" value="UniProtKB-EC"/>
</dbReference>
<dbReference type="EC" id="3.4.21.89" evidence="3"/>
<dbReference type="InterPro" id="IPR019758">
    <property type="entry name" value="Pept_S26A_signal_pept_1_CS"/>
</dbReference>
<evidence type="ECO:0000259" key="8">
    <source>
        <dbReference type="Pfam" id="PF10502"/>
    </source>
</evidence>
<name>A0A1T5H4U5_9BACT</name>
<sequence length="335" mass="39474">MKKRVVFRIFIWIVVGLVISDLAYRYGFELLEIPTSSMEKSIYAGEYVLVNKLIPGPRFFSNNPDKYRRWRINREPMYNEVVVFNFPEADTVLANKPGESYYLLKRQHPTFRDSLKEEFWGELIPLKVNRRPRMLKRLKGLPGDTVSISQGQLFINSRPAVEAGSSVSSWQWTGPRDEFNWFVEQNNISQTPVKRNNRYFLNLSLKEMEEMDAPAELLSRDVLRRGIPDPHVFPFKRNLGWNSDNMGPIYLPRAGETIEINPGNIHFYRRMIEVFENTPIEIKGNFLFSNNIPISRYTFKMNYYWVHGDNRPHSFDSRYWGPVPENHLVGVVMRR</sequence>
<dbReference type="Gene3D" id="2.10.109.10">
    <property type="entry name" value="Umud Fragment, subunit A"/>
    <property type="match status" value="2"/>
</dbReference>
<feature type="active site" evidence="7">
    <location>
        <position position="37"/>
    </location>
</feature>
<dbReference type="PROSITE" id="PS00761">
    <property type="entry name" value="SPASE_I_3"/>
    <property type="match status" value="1"/>
</dbReference>
<dbReference type="GO" id="GO:0004252">
    <property type="term" value="F:serine-type endopeptidase activity"/>
    <property type="evidence" value="ECO:0007669"/>
    <property type="project" value="InterPro"/>
</dbReference>
<dbReference type="Proteomes" id="UP000191055">
    <property type="component" value="Unassembled WGS sequence"/>
</dbReference>
<dbReference type="InterPro" id="IPR000223">
    <property type="entry name" value="Pept_S26A_signal_pept_1"/>
</dbReference>
<feature type="active site" evidence="7">
    <location>
        <position position="136"/>
    </location>
</feature>
<reference evidence="9 10" key="1">
    <citation type="submission" date="2017-02" db="EMBL/GenBank/DDBJ databases">
        <authorList>
            <person name="Peterson S.W."/>
        </authorList>
    </citation>
    <scope>NUCLEOTIDE SEQUENCE [LARGE SCALE GENOMIC DNA]</scope>
    <source>
        <strain evidence="9 10">DSM 24412</strain>
    </source>
</reference>
<dbReference type="GO" id="GO:0006465">
    <property type="term" value="P:signal peptide processing"/>
    <property type="evidence" value="ECO:0007669"/>
    <property type="project" value="InterPro"/>
</dbReference>
<accession>A0A1T5H4U5</accession>
<dbReference type="AlphaFoldDB" id="A0A1T5H4U5"/>
<organism evidence="9 10">
    <name type="scientific">Alkalitalea saponilacus</name>
    <dbReference type="NCBI Taxonomy" id="889453"/>
    <lineage>
        <taxon>Bacteria</taxon>
        <taxon>Pseudomonadati</taxon>
        <taxon>Bacteroidota</taxon>
        <taxon>Bacteroidia</taxon>
        <taxon>Marinilabiliales</taxon>
        <taxon>Marinilabiliaceae</taxon>
        <taxon>Alkalitalea</taxon>
    </lineage>
</organism>
<dbReference type="SUPFAM" id="SSF51306">
    <property type="entry name" value="LexA/Signal peptidase"/>
    <property type="match status" value="1"/>
</dbReference>
<evidence type="ECO:0000256" key="1">
    <source>
        <dbReference type="ARBA" id="ARBA00000677"/>
    </source>
</evidence>
<evidence type="ECO:0000256" key="5">
    <source>
        <dbReference type="ARBA" id="ARBA00022801"/>
    </source>
</evidence>
<proteinExistence type="inferred from homology"/>
<dbReference type="GO" id="GO:0016020">
    <property type="term" value="C:membrane"/>
    <property type="evidence" value="ECO:0007669"/>
    <property type="project" value="InterPro"/>
</dbReference>
<keyword evidence="10" id="KW-1185">Reference proteome</keyword>
<dbReference type="InterPro" id="IPR019533">
    <property type="entry name" value="Peptidase_S26"/>
</dbReference>
<evidence type="ECO:0000256" key="4">
    <source>
        <dbReference type="ARBA" id="ARBA00019232"/>
    </source>
</evidence>
<dbReference type="EMBL" id="FUYV01000011">
    <property type="protein sequence ID" value="SKC15698.1"/>
    <property type="molecule type" value="Genomic_DNA"/>
</dbReference>
<comment type="similarity">
    <text evidence="2">Belongs to the peptidase S26 family.</text>
</comment>
<dbReference type="Pfam" id="PF10502">
    <property type="entry name" value="Peptidase_S26"/>
    <property type="match status" value="2"/>
</dbReference>
<evidence type="ECO:0000313" key="9">
    <source>
        <dbReference type="EMBL" id="SKC15698.1"/>
    </source>
</evidence>
<dbReference type="RefSeq" id="WP_079557812.1">
    <property type="nucleotide sequence ID" value="NZ_CP021904.1"/>
</dbReference>
<feature type="domain" description="Peptidase S26" evidence="8">
    <location>
        <begin position="10"/>
        <end position="162"/>
    </location>
</feature>
<evidence type="ECO:0000256" key="3">
    <source>
        <dbReference type="ARBA" id="ARBA00013208"/>
    </source>
</evidence>
<dbReference type="KEGG" id="asx:CDL62_17875"/>
<protein>
    <recommendedName>
        <fullName evidence="4">Signal peptidase I</fullName>
        <ecNumber evidence="3">3.4.21.89</ecNumber>
    </recommendedName>
    <alternativeName>
        <fullName evidence="6">Leader peptidase I</fullName>
    </alternativeName>
</protein>
<feature type="domain" description="Peptidase S26" evidence="8">
    <location>
        <begin position="300"/>
        <end position="332"/>
    </location>
</feature>
<evidence type="ECO:0000256" key="2">
    <source>
        <dbReference type="ARBA" id="ARBA00009370"/>
    </source>
</evidence>
<dbReference type="InterPro" id="IPR036286">
    <property type="entry name" value="LexA/Signal_pep-like_sf"/>
</dbReference>
<dbReference type="PANTHER" id="PTHR43390:SF1">
    <property type="entry name" value="CHLOROPLAST PROCESSING PEPTIDASE"/>
    <property type="match status" value="1"/>
</dbReference>
<dbReference type="PANTHER" id="PTHR43390">
    <property type="entry name" value="SIGNAL PEPTIDASE I"/>
    <property type="match status" value="1"/>
</dbReference>